<name>A0A0F6Z458_9CORY</name>
<evidence type="ECO:0000313" key="1">
    <source>
        <dbReference type="EMBL" id="AKF26212.1"/>
    </source>
</evidence>
<gene>
    <name evidence="1" type="ORF">YH66_00905</name>
</gene>
<proteinExistence type="predicted"/>
<reference evidence="1 2" key="1">
    <citation type="submission" date="2015-04" db="EMBL/GenBank/DDBJ databases">
        <title>Complete Genome Sequence of Brevibacterium flavum ATCC 15168.</title>
        <authorList>
            <person name="Ahn J."/>
            <person name="Park G."/>
            <person name="Jeon W."/>
            <person name="Jang Y."/>
            <person name="Jang M."/>
            <person name="Lee H."/>
            <person name="Lee H."/>
        </authorList>
    </citation>
    <scope>NUCLEOTIDE SEQUENCE [LARGE SCALE GENOMIC DNA]</scope>
    <source>
        <strain evidence="1 2">ATCC 15168</strain>
    </source>
</reference>
<protein>
    <submittedName>
        <fullName evidence="1">Uncharacterized protein</fullName>
    </submittedName>
</protein>
<dbReference type="HOGENOM" id="CLU_2615088_0_0_11"/>
<dbReference type="EMBL" id="CP011309">
    <property type="protein sequence ID" value="AKF26212.1"/>
    <property type="molecule type" value="Genomic_DNA"/>
</dbReference>
<keyword evidence="2" id="KW-1185">Reference proteome</keyword>
<organism evidence="1 2">
    <name type="scientific">[Brevibacterium] flavum</name>
    <dbReference type="NCBI Taxonomy" id="92706"/>
    <lineage>
        <taxon>Bacteria</taxon>
        <taxon>Bacillati</taxon>
        <taxon>Actinomycetota</taxon>
        <taxon>Actinomycetes</taxon>
        <taxon>Mycobacteriales</taxon>
        <taxon>Corynebacteriaceae</taxon>
        <taxon>Corynebacterium</taxon>
    </lineage>
</organism>
<evidence type="ECO:0000313" key="2">
    <source>
        <dbReference type="Proteomes" id="UP000034037"/>
    </source>
</evidence>
<dbReference type="Proteomes" id="UP000034037">
    <property type="component" value="Chromosome"/>
</dbReference>
<dbReference type="AlphaFoldDB" id="A0A0F6Z458"/>
<accession>A0A0F6Z458</accession>
<sequence>MGRQYISGEIAGASSVNNGSIGDIGKISSGGNNVVDRSSCLLDYCLQVLKDLFSLRLNVPFADNIRVRIKATIPEMYS</sequence>